<comment type="catalytic activity">
    <reaction evidence="13">
        <text>adenosine + H2O + H(+) = inosine + NH4(+)</text>
        <dbReference type="Rhea" id="RHEA:24408"/>
        <dbReference type="ChEBI" id="CHEBI:15377"/>
        <dbReference type="ChEBI" id="CHEBI:15378"/>
        <dbReference type="ChEBI" id="CHEBI:16335"/>
        <dbReference type="ChEBI" id="CHEBI:17596"/>
        <dbReference type="ChEBI" id="CHEBI:28938"/>
        <dbReference type="EC" id="3.5.4.4"/>
    </reaction>
    <physiologicalReaction direction="left-to-right" evidence="13">
        <dbReference type="Rhea" id="RHEA:24409"/>
    </physiologicalReaction>
</comment>
<comment type="cofactor">
    <cofactor evidence="3">
        <name>Cu(2+)</name>
        <dbReference type="ChEBI" id="CHEBI:29036"/>
    </cofactor>
</comment>
<evidence type="ECO:0000256" key="12">
    <source>
        <dbReference type="ARBA" id="ARBA00023008"/>
    </source>
</evidence>
<dbReference type="Pfam" id="PF02578">
    <property type="entry name" value="Cu-oxidase_4"/>
    <property type="match status" value="1"/>
</dbReference>
<dbReference type="FunFam" id="3.60.140.10:FF:000003">
    <property type="entry name" value="Polyphenol oxidase"/>
    <property type="match status" value="1"/>
</dbReference>
<evidence type="ECO:0000256" key="11">
    <source>
        <dbReference type="ARBA" id="ARBA00023002"/>
    </source>
</evidence>
<evidence type="ECO:0000256" key="16">
    <source>
        <dbReference type="RuleBase" id="RU361274"/>
    </source>
</evidence>
<comment type="cofactor">
    <cofactor evidence="2">
        <name>Zn(2+)</name>
        <dbReference type="ChEBI" id="CHEBI:29105"/>
    </cofactor>
</comment>
<evidence type="ECO:0000256" key="10">
    <source>
        <dbReference type="ARBA" id="ARBA00022833"/>
    </source>
</evidence>
<dbReference type="GO" id="GO:0017061">
    <property type="term" value="F:S-methyl-5-thioadenosine phosphorylase activity"/>
    <property type="evidence" value="ECO:0007669"/>
    <property type="project" value="UniProtKB-EC"/>
</dbReference>
<evidence type="ECO:0000313" key="17">
    <source>
        <dbReference type="EMBL" id="WOT02979.1"/>
    </source>
</evidence>
<keyword evidence="12" id="KW-0186">Copper</keyword>
<name>A0AAF0YW26_9CORY</name>
<sequence>MTATTPQDPSQRVRIFFTNRVTGASKPPYDGFNLGDHVGDDPIAVEENRARLARTIGVPRSRLVFMEQVHSTTVTVVDGTTPVPVPATDAIVTTDEGLALIVLTADCVPVLLCDATAGVVAAVHAGRRGAQGGIVPATVRTMCELGANPAAMHAWIGPAASGRHYELPADMVEEVEQQLPGSATTTVAGTPGVDLRAGLVRQLYAVGVRSVTTDPRCTIEDREFFSYRRDGTTGRQASVIYLFGQPRHTGRRRSTGGRR</sequence>
<evidence type="ECO:0000256" key="5">
    <source>
        <dbReference type="ARBA" id="ARBA00007353"/>
    </source>
</evidence>
<gene>
    <name evidence="17" type="primary">pgeF</name>
    <name evidence="17" type="ORF">CYJ47_04195</name>
</gene>
<dbReference type="GO" id="GO:0005507">
    <property type="term" value="F:copper ion binding"/>
    <property type="evidence" value="ECO:0007669"/>
    <property type="project" value="TreeGrafter"/>
</dbReference>
<dbReference type="EMBL" id="CP136958">
    <property type="protein sequence ID" value="WOT02979.1"/>
    <property type="molecule type" value="Genomic_DNA"/>
</dbReference>
<evidence type="ECO:0000256" key="6">
    <source>
        <dbReference type="ARBA" id="ARBA00011738"/>
    </source>
</evidence>
<evidence type="ECO:0000256" key="7">
    <source>
        <dbReference type="ARBA" id="ARBA00022679"/>
    </source>
</evidence>
<evidence type="ECO:0000256" key="9">
    <source>
        <dbReference type="ARBA" id="ARBA00022801"/>
    </source>
</evidence>
<evidence type="ECO:0000256" key="15">
    <source>
        <dbReference type="ARBA" id="ARBA00049893"/>
    </source>
</evidence>
<keyword evidence="11" id="KW-0560">Oxidoreductase</keyword>
<evidence type="ECO:0000256" key="13">
    <source>
        <dbReference type="ARBA" id="ARBA00047989"/>
    </source>
</evidence>
<keyword evidence="10" id="KW-0862">Zinc</keyword>
<dbReference type="AlphaFoldDB" id="A0AAF0YW26"/>
<keyword evidence="7" id="KW-0808">Transferase</keyword>
<protein>
    <recommendedName>
        <fullName evidence="16">Purine nucleoside phosphorylase</fullName>
    </recommendedName>
</protein>
<evidence type="ECO:0000256" key="3">
    <source>
        <dbReference type="ARBA" id="ARBA00001973"/>
    </source>
</evidence>
<evidence type="ECO:0000256" key="2">
    <source>
        <dbReference type="ARBA" id="ARBA00001947"/>
    </source>
</evidence>
<comment type="similarity">
    <text evidence="5 16">Belongs to the purine nucleoside phosphorylase YfiH/LACC1 family.</text>
</comment>
<evidence type="ECO:0000256" key="8">
    <source>
        <dbReference type="ARBA" id="ARBA00022723"/>
    </source>
</evidence>
<evidence type="ECO:0000256" key="1">
    <source>
        <dbReference type="ARBA" id="ARBA00000553"/>
    </source>
</evidence>
<comment type="catalytic activity">
    <reaction evidence="1">
        <text>inosine + phosphate = alpha-D-ribose 1-phosphate + hypoxanthine</text>
        <dbReference type="Rhea" id="RHEA:27646"/>
        <dbReference type="ChEBI" id="CHEBI:17368"/>
        <dbReference type="ChEBI" id="CHEBI:17596"/>
        <dbReference type="ChEBI" id="CHEBI:43474"/>
        <dbReference type="ChEBI" id="CHEBI:57720"/>
        <dbReference type="EC" id="2.4.2.1"/>
    </reaction>
    <physiologicalReaction direction="left-to-right" evidence="1">
        <dbReference type="Rhea" id="RHEA:27647"/>
    </physiologicalReaction>
</comment>
<evidence type="ECO:0000313" key="18">
    <source>
        <dbReference type="Proteomes" id="UP000234560"/>
    </source>
</evidence>
<evidence type="ECO:0000256" key="4">
    <source>
        <dbReference type="ARBA" id="ARBA00003215"/>
    </source>
</evidence>
<dbReference type="InterPro" id="IPR038371">
    <property type="entry name" value="Cu_polyphenol_OxRdtase_sf"/>
</dbReference>
<dbReference type="CDD" id="cd16833">
    <property type="entry name" value="YfiH"/>
    <property type="match status" value="1"/>
</dbReference>
<dbReference type="SUPFAM" id="SSF64438">
    <property type="entry name" value="CNF1/YfiH-like putative cysteine hydrolases"/>
    <property type="match status" value="1"/>
</dbReference>
<dbReference type="InterPro" id="IPR011324">
    <property type="entry name" value="Cytotoxic_necrot_fac-like_cat"/>
</dbReference>
<dbReference type="PANTHER" id="PTHR30616">
    <property type="entry name" value="UNCHARACTERIZED PROTEIN YFIH"/>
    <property type="match status" value="1"/>
</dbReference>
<keyword evidence="9" id="KW-0378">Hydrolase</keyword>
<accession>A0AAF0YW26</accession>
<dbReference type="GO" id="GO:0016787">
    <property type="term" value="F:hydrolase activity"/>
    <property type="evidence" value="ECO:0007669"/>
    <property type="project" value="UniProtKB-KW"/>
</dbReference>
<organism evidence="17 18">
    <name type="scientific">Corynebacterium pyruviciproducens</name>
    <dbReference type="NCBI Taxonomy" id="598660"/>
    <lineage>
        <taxon>Bacteria</taxon>
        <taxon>Bacillati</taxon>
        <taxon>Actinomycetota</taxon>
        <taxon>Actinomycetes</taxon>
        <taxon>Mycobacteriales</taxon>
        <taxon>Corynebacteriaceae</taxon>
        <taxon>Corynebacterium</taxon>
    </lineage>
</organism>
<keyword evidence="8" id="KW-0479">Metal-binding</keyword>
<evidence type="ECO:0000256" key="14">
    <source>
        <dbReference type="ARBA" id="ARBA00048968"/>
    </source>
</evidence>
<dbReference type="GO" id="GO:0016491">
    <property type="term" value="F:oxidoreductase activity"/>
    <property type="evidence" value="ECO:0007669"/>
    <property type="project" value="UniProtKB-KW"/>
</dbReference>
<reference evidence="17" key="1">
    <citation type="submission" date="2017-12" db="EMBL/GenBank/DDBJ databases">
        <authorList>
            <person name="Thomas-White K."/>
            <person name="Wolfe A.J."/>
        </authorList>
    </citation>
    <scope>NUCLEOTIDE SEQUENCE</scope>
    <source>
        <strain evidence="17">UMB0763</strain>
    </source>
</reference>
<dbReference type="KEGG" id="cpyr:CYJ47_04195"/>
<comment type="catalytic activity">
    <reaction evidence="14">
        <text>adenosine + phosphate = alpha-D-ribose 1-phosphate + adenine</text>
        <dbReference type="Rhea" id="RHEA:27642"/>
        <dbReference type="ChEBI" id="CHEBI:16335"/>
        <dbReference type="ChEBI" id="CHEBI:16708"/>
        <dbReference type="ChEBI" id="CHEBI:43474"/>
        <dbReference type="ChEBI" id="CHEBI:57720"/>
        <dbReference type="EC" id="2.4.2.1"/>
    </reaction>
    <physiologicalReaction direction="left-to-right" evidence="14">
        <dbReference type="Rhea" id="RHEA:27643"/>
    </physiologicalReaction>
</comment>
<proteinExistence type="inferred from homology"/>
<dbReference type="NCBIfam" id="TIGR00726">
    <property type="entry name" value="peptidoglycan editing factor PgeF"/>
    <property type="match status" value="1"/>
</dbReference>
<dbReference type="InterPro" id="IPR003730">
    <property type="entry name" value="Cu_polyphenol_OxRdtase"/>
</dbReference>
<dbReference type="RefSeq" id="WP_257877919.1">
    <property type="nucleotide sequence ID" value="NZ_CAMYCO010000002.1"/>
</dbReference>
<dbReference type="Gene3D" id="3.60.140.10">
    <property type="entry name" value="CNF1/YfiH-like putative cysteine hydrolases"/>
    <property type="match status" value="1"/>
</dbReference>
<comment type="function">
    <text evidence="4">Purine nucleoside enzyme that catalyzes the phosphorolysis of adenosine and inosine nucleosides, yielding D-ribose 1-phosphate and the respective free bases, adenine and hypoxanthine. Also catalyzes the phosphorolysis of S-methyl-5'-thioadenosine into adenine and S-methyl-5-thio-alpha-D-ribose 1-phosphate. Also has adenosine deaminase activity.</text>
</comment>
<comment type="subunit">
    <text evidence="6">Homodimer.</text>
</comment>
<dbReference type="Proteomes" id="UP000234560">
    <property type="component" value="Chromosome"/>
</dbReference>
<dbReference type="PANTHER" id="PTHR30616:SF2">
    <property type="entry name" value="PURINE NUCLEOSIDE PHOSPHORYLASE LACC1"/>
    <property type="match status" value="1"/>
</dbReference>
<reference evidence="17" key="2">
    <citation type="submission" date="2023-10" db="EMBL/GenBank/DDBJ databases">
        <authorList>
            <person name="Choi B."/>
        </authorList>
    </citation>
    <scope>NUCLEOTIDE SEQUENCE</scope>
    <source>
        <strain evidence="17">UMB0763</strain>
    </source>
</reference>
<comment type="catalytic activity">
    <reaction evidence="15">
        <text>S-methyl-5'-thioadenosine + phosphate = 5-(methylsulfanyl)-alpha-D-ribose 1-phosphate + adenine</text>
        <dbReference type="Rhea" id="RHEA:11852"/>
        <dbReference type="ChEBI" id="CHEBI:16708"/>
        <dbReference type="ChEBI" id="CHEBI:17509"/>
        <dbReference type="ChEBI" id="CHEBI:43474"/>
        <dbReference type="ChEBI" id="CHEBI:58533"/>
        <dbReference type="EC" id="2.4.2.28"/>
    </reaction>
    <physiologicalReaction direction="left-to-right" evidence="15">
        <dbReference type="Rhea" id="RHEA:11853"/>
    </physiologicalReaction>
</comment>